<feature type="domain" description="LysM" evidence="2">
    <location>
        <begin position="333"/>
        <end position="377"/>
    </location>
</feature>
<evidence type="ECO:0000256" key="1">
    <source>
        <dbReference type="ARBA" id="ARBA00007734"/>
    </source>
</evidence>
<sequence>MVKNCRIKLIFAILPFFVFLKTQNSVKAGDFLEKITPEEFLEILKTQEPEEFLFDEKQAGGIQIPDSPYAKKQIKKYIEQYTRPFGKRQLSEILDNGELYRLYVRQELKKKNLPAALEYLPVVESEYKPLAVSKSGARGLWQFMDNSIAGLLKKNEYIDERYDPWLSTDAALKKLEENYRQFKDWPLAIAAYNCGAGAMKKILSKSEKKDFWYISEKGLLRDQSVQYVPKLLAICILATNEKKYGMSLPEITASKRYAEFDFLTTEKQINLDRLSSELKMEPSILKKLNPALLQNCTPPDQKYQLRLPAGMKESAKIALNEIFAENNENNYPTRHIVKKGETLWSISKKYGTSVLTLQKINGLKDGDILSEGKILYIR</sequence>
<comment type="similarity">
    <text evidence="1">Belongs to the transglycosylase Slt family.</text>
</comment>
<proteinExistence type="inferred from homology"/>
<dbReference type="AlphaFoldDB" id="A0A1T4LE91"/>
<dbReference type="Gene3D" id="1.10.530.10">
    <property type="match status" value="1"/>
</dbReference>
<dbReference type="CDD" id="cd00118">
    <property type="entry name" value="LysM"/>
    <property type="match status" value="1"/>
</dbReference>
<reference evidence="3 4" key="1">
    <citation type="submission" date="2017-02" db="EMBL/GenBank/DDBJ databases">
        <authorList>
            <person name="Peterson S.W."/>
        </authorList>
    </citation>
    <scope>NUCLEOTIDE SEQUENCE [LARGE SCALE GENOMIC DNA]</scope>
    <source>
        <strain evidence="3 4">ATCC BAA-909</strain>
    </source>
</reference>
<dbReference type="InterPro" id="IPR023346">
    <property type="entry name" value="Lysozyme-like_dom_sf"/>
</dbReference>
<dbReference type="InterPro" id="IPR018392">
    <property type="entry name" value="LysM"/>
</dbReference>
<evidence type="ECO:0000259" key="2">
    <source>
        <dbReference type="PROSITE" id="PS51782"/>
    </source>
</evidence>
<dbReference type="PANTHER" id="PTHR37423:SF2">
    <property type="entry name" value="MEMBRANE-BOUND LYTIC MUREIN TRANSGLYCOSYLASE C"/>
    <property type="match status" value="1"/>
</dbReference>
<dbReference type="SUPFAM" id="SSF53955">
    <property type="entry name" value="Lysozyme-like"/>
    <property type="match status" value="1"/>
</dbReference>
<dbReference type="PROSITE" id="PS51782">
    <property type="entry name" value="LYSM"/>
    <property type="match status" value="1"/>
</dbReference>
<protein>
    <submittedName>
        <fullName evidence="3">Membrane-bound lytic murein transglycosylase D</fullName>
    </submittedName>
</protein>
<dbReference type="SMART" id="SM00257">
    <property type="entry name" value="LysM"/>
    <property type="match status" value="1"/>
</dbReference>
<organism evidence="3 4">
    <name type="scientific">Treponema berlinense</name>
    <dbReference type="NCBI Taxonomy" id="225004"/>
    <lineage>
        <taxon>Bacteria</taxon>
        <taxon>Pseudomonadati</taxon>
        <taxon>Spirochaetota</taxon>
        <taxon>Spirochaetia</taxon>
        <taxon>Spirochaetales</taxon>
        <taxon>Treponemataceae</taxon>
        <taxon>Treponema</taxon>
    </lineage>
</organism>
<keyword evidence="4" id="KW-1185">Reference proteome</keyword>
<gene>
    <name evidence="3" type="ORF">SAMN02745152_00489</name>
</gene>
<dbReference type="CDD" id="cd16894">
    <property type="entry name" value="MltD-like"/>
    <property type="match status" value="1"/>
</dbReference>
<dbReference type="RefSeq" id="WP_078930245.1">
    <property type="nucleotide sequence ID" value="NZ_FUXC01000002.1"/>
</dbReference>
<evidence type="ECO:0000313" key="4">
    <source>
        <dbReference type="Proteomes" id="UP000190395"/>
    </source>
</evidence>
<accession>A0A1T4LE91</accession>
<dbReference type="STRING" id="225004.SAMN02745152_00489"/>
<dbReference type="Pfam" id="PF01476">
    <property type="entry name" value="LysM"/>
    <property type="match status" value="1"/>
</dbReference>
<dbReference type="InterPro" id="IPR036779">
    <property type="entry name" value="LysM_dom_sf"/>
</dbReference>
<dbReference type="OrthoDB" id="9815002at2"/>
<evidence type="ECO:0000313" key="3">
    <source>
        <dbReference type="EMBL" id="SJZ52877.1"/>
    </source>
</evidence>
<dbReference type="Gene3D" id="3.10.350.10">
    <property type="entry name" value="LysM domain"/>
    <property type="match status" value="1"/>
</dbReference>
<dbReference type="Proteomes" id="UP000190395">
    <property type="component" value="Unassembled WGS sequence"/>
</dbReference>
<dbReference type="GeneID" id="303366759"/>
<dbReference type="Pfam" id="PF01464">
    <property type="entry name" value="SLT"/>
    <property type="match status" value="1"/>
</dbReference>
<dbReference type="InterPro" id="IPR008258">
    <property type="entry name" value="Transglycosylase_SLT_dom_1"/>
</dbReference>
<name>A0A1T4LE91_9SPIR</name>
<dbReference type="EMBL" id="FUXC01000002">
    <property type="protein sequence ID" value="SJZ52877.1"/>
    <property type="molecule type" value="Genomic_DNA"/>
</dbReference>
<dbReference type="SUPFAM" id="SSF54106">
    <property type="entry name" value="LysM domain"/>
    <property type="match status" value="1"/>
</dbReference>
<dbReference type="PANTHER" id="PTHR37423">
    <property type="entry name" value="SOLUBLE LYTIC MUREIN TRANSGLYCOSYLASE-RELATED"/>
    <property type="match status" value="1"/>
</dbReference>